<dbReference type="OrthoDB" id="4748970at2759"/>
<dbReference type="EMBL" id="GL883094">
    <property type="protein sequence ID" value="EGG10506.1"/>
    <property type="molecule type" value="Genomic_DNA"/>
</dbReference>
<evidence type="ECO:0000259" key="6">
    <source>
        <dbReference type="PROSITE" id="PS50157"/>
    </source>
</evidence>
<gene>
    <name evidence="7" type="ORF">MELLADRAFT_93501</name>
</gene>
<sequence length="262" mass="29911">MQQQHHRRGRSESQIIHHFNPHPPNPNQPEPSVSPKLEEWEDIITRSRSYSHSSIGSSSAISKSFTISSRTTPATKAAANKRRKEGNEARYLCEMCGESFTRRYNLRGHQRAHKGEKPFACEFPGCTSSFARAHDQKRHYKLHLGIKDYNCKVCGKAFIRLDALQRHHKSDAGQGCFYELKSKGELSYEHDSNLSLPPLDPQQPQHQQNIQLDPQQQQQQQHLRLDSQPPPQQQNLQLDPQQTALGIMNPAYEFCVGISGEL</sequence>
<dbReference type="PANTHER" id="PTHR23235:SF120">
    <property type="entry name" value="KRUPPEL-LIKE FACTOR 15"/>
    <property type="match status" value="1"/>
</dbReference>
<keyword evidence="1" id="KW-0479">Metal-binding</keyword>
<dbReference type="Pfam" id="PF00096">
    <property type="entry name" value="zf-C2H2"/>
    <property type="match status" value="2"/>
</dbReference>
<keyword evidence="2 4" id="KW-0863">Zinc-finger</keyword>
<dbReference type="PANTHER" id="PTHR23235">
    <property type="entry name" value="KRUEPPEL-LIKE TRANSCRIPTION FACTOR"/>
    <property type="match status" value="1"/>
</dbReference>
<dbReference type="SMART" id="SM00355">
    <property type="entry name" value="ZnF_C2H2"/>
    <property type="match status" value="3"/>
</dbReference>
<dbReference type="VEuPathDB" id="FungiDB:MELLADRAFT_93501"/>
<reference evidence="8" key="1">
    <citation type="journal article" date="2011" name="Proc. Natl. Acad. Sci. U.S.A.">
        <title>Obligate biotrophy features unraveled by the genomic analysis of rust fungi.</title>
        <authorList>
            <person name="Duplessis S."/>
            <person name="Cuomo C.A."/>
            <person name="Lin Y.-C."/>
            <person name="Aerts A."/>
            <person name="Tisserant E."/>
            <person name="Veneault-Fourrey C."/>
            <person name="Joly D.L."/>
            <person name="Hacquard S."/>
            <person name="Amselem J."/>
            <person name="Cantarel B.L."/>
            <person name="Chiu R."/>
            <person name="Coutinho P.M."/>
            <person name="Feau N."/>
            <person name="Field M."/>
            <person name="Frey P."/>
            <person name="Gelhaye E."/>
            <person name="Goldberg J."/>
            <person name="Grabherr M.G."/>
            <person name="Kodira C.D."/>
            <person name="Kohler A."/>
            <person name="Kuees U."/>
            <person name="Lindquist E.A."/>
            <person name="Lucas S.M."/>
            <person name="Mago R."/>
            <person name="Mauceli E."/>
            <person name="Morin E."/>
            <person name="Murat C."/>
            <person name="Pangilinan J.L."/>
            <person name="Park R."/>
            <person name="Pearson M."/>
            <person name="Quesneville H."/>
            <person name="Rouhier N."/>
            <person name="Sakthikumar S."/>
            <person name="Salamov A.A."/>
            <person name="Schmutz J."/>
            <person name="Selles B."/>
            <person name="Shapiro H."/>
            <person name="Tanguay P."/>
            <person name="Tuskan G.A."/>
            <person name="Henrissat B."/>
            <person name="Van de Peer Y."/>
            <person name="Rouze P."/>
            <person name="Ellis J.G."/>
            <person name="Dodds P.N."/>
            <person name="Schein J.E."/>
            <person name="Zhong S."/>
            <person name="Hamelin R.C."/>
            <person name="Grigoriev I.V."/>
            <person name="Szabo L.J."/>
            <person name="Martin F."/>
        </authorList>
    </citation>
    <scope>NUCLEOTIDE SEQUENCE [LARGE SCALE GENOMIC DNA]</scope>
    <source>
        <strain evidence="8">98AG31 / pathotype 3-4-7</strain>
    </source>
</reference>
<dbReference type="PROSITE" id="PS50157">
    <property type="entry name" value="ZINC_FINGER_C2H2_2"/>
    <property type="match status" value="3"/>
</dbReference>
<accession>F4RAM2</accession>
<dbReference type="Proteomes" id="UP000001072">
    <property type="component" value="Unassembled WGS sequence"/>
</dbReference>
<dbReference type="GO" id="GO:0008270">
    <property type="term" value="F:zinc ion binding"/>
    <property type="evidence" value="ECO:0007669"/>
    <property type="project" value="UniProtKB-KW"/>
</dbReference>
<evidence type="ECO:0000256" key="5">
    <source>
        <dbReference type="SAM" id="MobiDB-lite"/>
    </source>
</evidence>
<evidence type="ECO:0000313" key="8">
    <source>
        <dbReference type="Proteomes" id="UP000001072"/>
    </source>
</evidence>
<dbReference type="KEGG" id="mlr:MELLADRAFT_93501"/>
<dbReference type="AlphaFoldDB" id="F4RAM2"/>
<feature type="region of interest" description="Disordered" evidence="5">
    <location>
        <begin position="1"/>
        <end position="40"/>
    </location>
</feature>
<dbReference type="GO" id="GO:0000981">
    <property type="term" value="F:DNA-binding transcription factor activity, RNA polymerase II-specific"/>
    <property type="evidence" value="ECO:0007669"/>
    <property type="project" value="TreeGrafter"/>
</dbReference>
<evidence type="ECO:0000256" key="4">
    <source>
        <dbReference type="PROSITE-ProRule" id="PRU00042"/>
    </source>
</evidence>
<keyword evidence="3" id="KW-0862">Zinc</keyword>
<name>F4RAM2_MELLP</name>
<protein>
    <recommendedName>
        <fullName evidence="6">C2H2-type domain-containing protein</fullName>
    </recommendedName>
</protein>
<dbReference type="InterPro" id="IPR013087">
    <property type="entry name" value="Znf_C2H2_type"/>
</dbReference>
<feature type="domain" description="C2H2-type" evidence="6">
    <location>
        <begin position="91"/>
        <end position="118"/>
    </location>
</feature>
<dbReference type="InterPro" id="IPR036236">
    <property type="entry name" value="Znf_C2H2_sf"/>
</dbReference>
<dbReference type="InParanoid" id="F4RAM2"/>
<evidence type="ECO:0000313" key="7">
    <source>
        <dbReference type="EMBL" id="EGG10506.1"/>
    </source>
</evidence>
<dbReference type="eggNOG" id="KOG1721">
    <property type="taxonomic scope" value="Eukaryota"/>
</dbReference>
<dbReference type="GeneID" id="18936593"/>
<dbReference type="HOGENOM" id="CLU_1062012_0_0_1"/>
<dbReference type="PROSITE" id="PS00028">
    <property type="entry name" value="ZINC_FINGER_C2H2_1"/>
    <property type="match status" value="2"/>
</dbReference>
<proteinExistence type="predicted"/>
<dbReference type="GO" id="GO:0000978">
    <property type="term" value="F:RNA polymerase II cis-regulatory region sequence-specific DNA binding"/>
    <property type="evidence" value="ECO:0007669"/>
    <property type="project" value="TreeGrafter"/>
</dbReference>
<dbReference type="SUPFAM" id="SSF57667">
    <property type="entry name" value="beta-beta-alpha zinc fingers"/>
    <property type="match status" value="2"/>
</dbReference>
<evidence type="ECO:0000256" key="1">
    <source>
        <dbReference type="ARBA" id="ARBA00022723"/>
    </source>
</evidence>
<dbReference type="RefSeq" id="XP_007405975.1">
    <property type="nucleotide sequence ID" value="XM_007405913.1"/>
</dbReference>
<evidence type="ECO:0000256" key="3">
    <source>
        <dbReference type="ARBA" id="ARBA00022833"/>
    </source>
</evidence>
<feature type="compositionally biased region" description="Low complexity" evidence="5">
    <location>
        <begin position="193"/>
        <end position="222"/>
    </location>
</feature>
<organism evidence="8">
    <name type="scientific">Melampsora larici-populina (strain 98AG31 / pathotype 3-4-7)</name>
    <name type="common">Poplar leaf rust fungus</name>
    <dbReference type="NCBI Taxonomy" id="747676"/>
    <lineage>
        <taxon>Eukaryota</taxon>
        <taxon>Fungi</taxon>
        <taxon>Dikarya</taxon>
        <taxon>Basidiomycota</taxon>
        <taxon>Pucciniomycotina</taxon>
        <taxon>Pucciniomycetes</taxon>
        <taxon>Pucciniales</taxon>
        <taxon>Melampsoraceae</taxon>
        <taxon>Melampsora</taxon>
    </lineage>
</organism>
<feature type="region of interest" description="Disordered" evidence="5">
    <location>
        <begin position="189"/>
        <end position="236"/>
    </location>
</feature>
<evidence type="ECO:0000256" key="2">
    <source>
        <dbReference type="ARBA" id="ARBA00022771"/>
    </source>
</evidence>
<feature type="domain" description="C2H2-type" evidence="6">
    <location>
        <begin position="149"/>
        <end position="176"/>
    </location>
</feature>
<feature type="domain" description="C2H2-type" evidence="6">
    <location>
        <begin position="119"/>
        <end position="148"/>
    </location>
</feature>
<dbReference type="FunFam" id="3.30.160.60:FF:000007">
    <property type="entry name" value="Basic krueppel-like factor 3"/>
    <property type="match status" value="1"/>
</dbReference>
<dbReference type="Gene3D" id="3.30.160.60">
    <property type="entry name" value="Classic Zinc Finger"/>
    <property type="match status" value="3"/>
</dbReference>
<keyword evidence="8" id="KW-1185">Reference proteome</keyword>